<dbReference type="Pfam" id="PF20753">
    <property type="entry name" value="DUF6558_C"/>
    <property type="match status" value="1"/>
</dbReference>
<dbReference type="Proteomes" id="UP001459714">
    <property type="component" value="Unassembled WGS sequence"/>
</dbReference>
<protein>
    <submittedName>
        <fullName evidence="2">Phage tail domain-containing protein</fullName>
    </submittedName>
</protein>
<name>A0ABU9K2Q7_9BACI</name>
<gene>
    <name evidence="2" type="ORF">NST17_19840</name>
</gene>
<reference evidence="2 3" key="1">
    <citation type="submission" date="2024-03" db="EMBL/GenBank/DDBJ databases">
        <title>Bacilli Hybrid Assemblies.</title>
        <authorList>
            <person name="Kovac J."/>
        </authorList>
    </citation>
    <scope>NUCLEOTIDE SEQUENCE [LARGE SCALE GENOMIC DNA]</scope>
    <source>
        <strain evidence="2 3">FSL M8-0022</strain>
    </source>
</reference>
<dbReference type="EMBL" id="JBBYAK010000002">
    <property type="protein sequence ID" value="MEL3959407.1"/>
    <property type="molecule type" value="Genomic_DNA"/>
</dbReference>
<dbReference type="RefSeq" id="WP_342021045.1">
    <property type="nucleotide sequence ID" value="NZ_JBBYAK010000002.1"/>
</dbReference>
<evidence type="ECO:0000313" key="2">
    <source>
        <dbReference type="EMBL" id="MEL3959407.1"/>
    </source>
</evidence>
<keyword evidence="3" id="KW-1185">Reference proteome</keyword>
<sequence>MLESTSFLYDNIHSSDMGVINCKVDSGLFDEGFLPSRTIIEEKIAGREKPYFTGFEYEPFEFSMTLFFEDGMSKNKRRSVARWLLPVYYKPLIFDSNPSRMFYCMYHGDSRLLHNGLEQGYVTITMRCDSPFSYTQYYSTDIYDLSNNTINGTEISIKNYGDDICKPDIYIEKVDDGDISIINYSDSGREFKITNILDGDILNIDNENEQIETDISGSFNYKNHNNIYLRLLPYSQNRLKIYGKCKIQFKYQFKLFQG</sequence>
<proteinExistence type="predicted"/>
<dbReference type="InterPro" id="IPR048276">
    <property type="entry name" value="Phage_tail-like_C"/>
</dbReference>
<organism evidence="2 3">
    <name type="scientific">Caldifermentibacillus hisashii</name>
    <dbReference type="NCBI Taxonomy" id="996558"/>
    <lineage>
        <taxon>Bacteria</taxon>
        <taxon>Bacillati</taxon>
        <taxon>Bacillota</taxon>
        <taxon>Bacilli</taxon>
        <taxon>Bacillales</taxon>
        <taxon>Bacillaceae</taxon>
        <taxon>Caldifermentibacillus</taxon>
    </lineage>
</organism>
<evidence type="ECO:0000259" key="1">
    <source>
        <dbReference type="Pfam" id="PF20753"/>
    </source>
</evidence>
<comment type="caution">
    <text evidence="2">The sequence shown here is derived from an EMBL/GenBank/DDBJ whole genome shotgun (WGS) entry which is preliminary data.</text>
</comment>
<accession>A0ABU9K2Q7</accession>
<dbReference type="Gene3D" id="2.40.30.200">
    <property type="match status" value="1"/>
</dbReference>
<feature type="domain" description="Phage tail-like C-terminal" evidence="1">
    <location>
        <begin position="149"/>
        <end position="251"/>
    </location>
</feature>
<evidence type="ECO:0000313" key="3">
    <source>
        <dbReference type="Proteomes" id="UP001459714"/>
    </source>
</evidence>